<accession>A0A2X2J4U9</accession>
<protein>
    <submittedName>
        <fullName evidence="1">Uncharacterized protein</fullName>
    </submittedName>
</protein>
<sequence length="34" mass="3914">MPDATLNASYQAYRSYHLSRADEAFMPHPPVYVD</sequence>
<dbReference type="Proteomes" id="UP000251799">
    <property type="component" value="Unassembled WGS sequence"/>
</dbReference>
<name>A0A2X2J4U9_SHIBO</name>
<dbReference type="AlphaFoldDB" id="A0A2X2J4U9"/>
<evidence type="ECO:0000313" key="2">
    <source>
        <dbReference type="Proteomes" id="UP000251799"/>
    </source>
</evidence>
<proteinExistence type="predicted"/>
<dbReference type="EMBL" id="UAUR01000006">
    <property type="protein sequence ID" value="SPZ86633.1"/>
    <property type="molecule type" value="Genomic_DNA"/>
</dbReference>
<reference evidence="1 2" key="1">
    <citation type="submission" date="2018-06" db="EMBL/GenBank/DDBJ databases">
        <authorList>
            <consortium name="Pathogen Informatics"/>
            <person name="Doyle S."/>
        </authorList>
    </citation>
    <scope>NUCLEOTIDE SEQUENCE [LARGE SCALE GENOMIC DNA]</scope>
    <source>
        <strain evidence="1 2">NCTC8576</strain>
    </source>
</reference>
<evidence type="ECO:0000313" key="1">
    <source>
        <dbReference type="EMBL" id="SPZ86633.1"/>
    </source>
</evidence>
<organism evidence="1 2">
    <name type="scientific">Shigella boydii</name>
    <dbReference type="NCBI Taxonomy" id="621"/>
    <lineage>
        <taxon>Bacteria</taxon>
        <taxon>Pseudomonadati</taxon>
        <taxon>Pseudomonadota</taxon>
        <taxon>Gammaproteobacteria</taxon>
        <taxon>Enterobacterales</taxon>
        <taxon>Enterobacteriaceae</taxon>
        <taxon>Shigella</taxon>
    </lineage>
</organism>
<gene>
    <name evidence="1" type="ORF">NCTC8576_03629</name>
</gene>